<gene>
    <name evidence="9" type="ORF">VE26_15815</name>
</gene>
<dbReference type="OrthoDB" id="8417460at2"/>
<dbReference type="CDD" id="cd06261">
    <property type="entry name" value="TM_PBP2"/>
    <property type="match status" value="1"/>
</dbReference>
<dbReference type="GO" id="GO:0005886">
    <property type="term" value="C:plasma membrane"/>
    <property type="evidence" value="ECO:0007669"/>
    <property type="project" value="UniProtKB-SubCell"/>
</dbReference>
<evidence type="ECO:0000256" key="5">
    <source>
        <dbReference type="ARBA" id="ARBA00022989"/>
    </source>
</evidence>
<keyword evidence="6 7" id="KW-0472">Membrane</keyword>
<feature type="transmembrane region" description="Helical" evidence="7">
    <location>
        <begin position="118"/>
        <end position="143"/>
    </location>
</feature>
<comment type="similarity">
    <text evidence="7">Belongs to the binding-protein-dependent transport system permease family.</text>
</comment>
<dbReference type="AlphaFoldDB" id="A0A0F5FHL2"/>
<dbReference type="PANTHER" id="PTHR30193">
    <property type="entry name" value="ABC TRANSPORTER PERMEASE PROTEIN"/>
    <property type="match status" value="1"/>
</dbReference>
<comment type="subcellular location">
    <subcellularLocation>
        <location evidence="1 7">Cell membrane</location>
        <topology evidence="1 7">Multi-pass membrane protein</topology>
    </subcellularLocation>
</comment>
<evidence type="ECO:0000313" key="9">
    <source>
        <dbReference type="EMBL" id="KKB08045.1"/>
    </source>
</evidence>
<dbReference type="Gene3D" id="1.10.3720.10">
    <property type="entry name" value="MetI-like"/>
    <property type="match status" value="1"/>
</dbReference>
<feature type="domain" description="ABC transmembrane type-1" evidence="8">
    <location>
        <begin position="119"/>
        <end position="330"/>
    </location>
</feature>
<feature type="transmembrane region" description="Helical" evidence="7">
    <location>
        <begin position="251"/>
        <end position="273"/>
    </location>
</feature>
<keyword evidence="5 7" id="KW-1133">Transmembrane helix</keyword>
<organism evidence="9 10">
    <name type="scientific">Devosia chinhatensis</name>
    <dbReference type="NCBI Taxonomy" id="429727"/>
    <lineage>
        <taxon>Bacteria</taxon>
        <taxon>Pseudomonadati</taxon>
        <taxon>Pseudomonadota</taxon>
        <taxon>Alphaproteobacteria</taxon>
        <taxon>Hyphomicrobiales</taxon>
        <taxon>Devosiaceae</taxon>
        <taxon>Devosia</taxon>
    </lineage>
</organism>
<dbReference type="PANTHER" id="PTHR30193:SF37">
    <property type="entry name" value="INNER MEMBRANE ABC TRANSPORTER PERMEASE PROTEIN YCJO"/>
    <property type="match status" value="1"/>
</dbReference>
<feature type="transmembrane region" description="Helical" evidence="7">
    <location>
        <begin position="155"/>
        <end position="178"/>
    </location>
</feature>
<sequence>MPHKTFFAFILPSLIAMVLFIALPIVSVVVQSMHVEHGRILVSVENCQPFGGCTTETRVDTAAMAQLRAEQPMGQFNGFGTYLNRGHLAVNEIGAILANNTGLGDIVSRIYNLPFYKALSFTLVFCFVVTPLAMGLGFIIALGVNTIPKMLKGPVIFFSLLPMIITPLIGSLILYWMIQPNGIIGANLRVLFDDPTLSLRQSPVLTWLSLLFYGVWTNAPFSFVVFYAGLQTVPADTLESAMIDGASRWERIRYVVIPHLAPLATFVALVQLMDNFRVFEPIVGFSAEANATSLSWLIFNDLSGDALLFGSAGATSVITIIGVIILLTPVLIRTWREFNHKVV</sequence>
<dbReference type="InterPro" id="IPR000515">
    <property type="entry name" value="MetI-like"/>
</dbReference>
<evidence type="ECO:0000256" key="7">
    <source>
        <dbReference type="RuleBase" id="RU363032"/>
    </source>
</evidence>
<dbReference type="InterPro" id="IPR051393">
    <property type="entry name" value="ABC_transporter_permease"/>
</dbReference>
<dbReference type="STRING" id="429727.VE26_15815"/>
<proteinExistence type="inferred from homology"/>
<feature type="transmembrane region" description="Helical" evidence="7">
    <location>
        <begin position="306"/>
        <end position="332"/>
    </location>
</feature>
<dbReference type="PROSITE" id="PS50928">
    <property type="entry name" value="ABC_TM1"/>
    <property type="match status" value="1"/>
</dbReference>
<evidence type="ECO:0000256" key="2">
    <source>
        <dbReference type="ARBA" id="ARBA00022448"/>
    </source>
</evidence>
<comment type="caution">
    <text evidence="9">The sequence shown here is derived from an EMBL/GenBank/DDBJ whole genome shotgun (WGS) entry which is preliminary data.</text>
</comment>
<name>A0A0F5FHL2_9HYPH</name>
<dbReference type="SUPFAM" id="SSF161098">
    <property type="entry name" value="MetI-like"/>
    <property type="match status" value="1"/>
</dbReference>
<evidence type="ECO:0000259" key="8">
    <source>
        <dbReference type="PROSITE" id="PS50928"/>
    </source>
</evidence>
<evidence type="ECO:0000256" key="6">
    <source>
        <dbReference type="ARBA" id="ARBA00023136"/>
    </source>
</evidence>
<dbReference type="Pfam" id="PF00528">
    <property type="entry name" value="BPD_transp_1"/>
    <property type="match status" value="1"/>
</dbReference>
<keyword evidence="4 7" id="KW-0812">Transmembrane</keyword>
<dbReference type="Proteomes" id="UP000033649">
    <property type="component" value="Unassembled WGS sequence"/>
</dbReference>
<accession>A0A0F5FHL2</accession>
<dbReference type="InterPro" id="IPR035906">
    <property type="entry name" value="MetI-like_sf"/>
</dbReference>
<evidence type="ECO:0000313" key="10">
    <source>
        <dbReference type="Proteomes" id="UP000033649"/>
    </source>
</evidence>
<keyword evidence="3" id="KW-1003">Cell membrane</keyword>
<dbReference type="GO" id="GO:0055085">
    <property type="term" value="P:transmembrane transport"/>
    <property type="evidence" value="ECO:0007669"/>
    <property type="project" value="InterPro"/>
</dbReference>
<feature type="transmembrane region" description="Helical" evidence="7">
    <location>
        <begin position="7"/>
        <end position="30"/>
    </location>
</feature>
<evidence type="ECO:0000256" key="4">
    <source>
        <dbReference type="ARBA" id="ARBA00022692"/>
    </source>
</evidence>
<protein>
    <submittedName>
        <fullName evidence="9">ABC transporter permease</fullName>
    </submittedName>
</protein>
<evidence type="ECO:0000256" key="1">
    <source>
        <dbReference type="ARBA" id="ARBA00004651"/>
    </source>
</evidence>
<feature type="transmembrane region" description="Helical" evidence="7">
    <location>
        <begin position="204"/>
        <end position="230"/>
    </location>
</feature>
<dbReference type="RefSeq" id="WP_046106074.1">
    <property type="nucleotide sequence ID" value="NZ_JZEY01000061.1"/>
</dbReference>
<dbReference type="PATRIC" id="fig|429727.3.peg.3238"/>
<evidence type="ECO:0000256" key="3">
    <source>
        <dbReference type="ARBA" id="ARBA00022475"/>
    </source>
</evidence>
<reference evidence="9 10" key="1">
    <citation type="submission" date="2015-03" db="EMBL/GenBank/DDBJ databases">
        <authorList>
            <person name="Hassan Y."/>
            <person name="Lepp D."/>
            <person name="Li X.-Z."/>
            <person name="Zhou T."/>
        </authorList>
    </citation>
    <scope>NUCLEOTIDE SEQUENCE [LARGE SCALE GENOMIC DNA]</scope>
    <source>
        <strain evidence="9 10">IPL18</strain>
    </source>
</reference>
<keyword evidence="2 7" id="KW-0813">Transport</keyword>
<keyword evidence="10" id="KW-1185">Reference proteome</keyword>
<dbReference type="EMBL" id="JZEY01000061">
    <property type="protein sequence ID" value="KKB08045.1"/>
    <property type="molecule type" value="Genomic_DNA"/>
</dbReference>